<dbReference type="PANTHER" id="PTHR46796:SF13">
    <property type="entry name" value="HTH-TYPE TRANSCRIPTIONAL ACTIVATOR RHAS"/>
    <property type="match status" value="1"/>
</dbReference>
<evidence type="ECO:0000256" key="5">
    <source>
        <dbReference type="ARBA" id="ARBA00023163"/>
    </source>
</evidence>
<name>A0A851GQM8_9BACT</name>
<dbReference type="InterPro" id="IPR018062">
    <property type="entry name" value="HTH_AraC-typ_CS"/>
</dbReference>
<dbReference type="SUPFAM" id="SSF51215">
    <property type="entry name" value="Regulatory protein AraC"/>
    <property type="match status" value="1"/>
</dbReference>
<keyword evidence="1" id="KW-0963">Cytoplasm</keyword>
<dbReference type="PANTHER" id="PTHR46796">
    <property type="entry name" value="HTH-TYPE TRANSCRIPTIONAL ACTIVATOR RHAS-RELATED"/>
    <property type="match status" value="1"/>
</dbReference>
<dbReference type="SUPFAM" id="SSF46689">
    <property type="entry name" value="Homeodomain-like"/>
    <property type="match status" value="1"/>
</dbReference>
<keyword evidence="9" id="KW-1185">Reference proteome</keyword>
<reference evidence="8 9" key="1">
    <citation type="submission" date="2020-07" db="EMBL/GenBank/DDBJ databases">
        <title>Roseicoccus Jingziensis gen. nov., sp. nov., isolated from coastal seawater.</title>
        <authorList>
            <person name="Feng X."/>
        </authorList>
    </citation>
    <scope>NUCLEOTIDE SEQUENCE [LARGE SCALE GENOMIC DNA]</scope>
    <source>
        <strain evidence="8 9">N1E253</strain>
    </source>
</reference>
<dbReference type="EMBL" id="JACBAZ010000009">
    <property type="protein sequence ID" value="NWK57297.1"/>
    <property type="molecule type" value="Genomic_DNA"/>
</dbReference>
<dbReference type="AlphaFoldDB" id="A0A851GQM8"/>
<dbReference type="PROSITE" id="PS00041">
    <property type="entry name" value="HTH_ARAC_FAMILY_1"/>
    <property type="match status" value="1"/>
</dbReference>
<keyword evidence="5" id="KW-0804">Transcription</keyword>
<comment type="caution">
    <text evidence="8">The sequence shown here is derived from an EMBL/GenBank/DDBJ whole genome shotgun (WGS) entry which is preliminary data.</text>
</comment>
<dbReference type="Pfam" id="PF12833">
    <property type="entry name" value="HTH_18"/>
    <property type="match status" value="1"/>
</dbReference>
<dbReference type="InterPro" id="IPR009057">
    <property type="entry name" value="Homeodomain-like_sf"/>
</dbReference>
<dbReference type="SMART" id="SM00342">
    <property type="entry name" value="HTH_ARAC"/>
    <property type="match status" value="1"/>
</dbReference>
<evidence type="ECO:0000256" key="1">
    <source>
        <dbReference type="ARBA" id="ARBA00022490"/>
    </source>
</evidence>
<accession>A0A851GQM8</accession>
<evidence type="ECO:0000259" key="7">
    <source>
        <dbReference type="PROSITE" id="PS01124"/>
    </source>
</evidence>
<gene>
    <name evidence="8" type="ORF">HW115_16870</name>
</gene>
<dbReference type="Gene3D" id="1.10.10.60">
    <property type="entry name" value="Homeodomain-like"/>
    <property type="match status" value="1"/>
</dbReference>
<evidence type="ECO:0000313" key="9">
    <source>
        <dbReference type="Proteomes" id="UP000557872"/>
    </source>
</evidence>
<dbReference type="InterPro" id="IPR003313">
    <property type="entry name" value="AraC-bd"/>
</dbReference>
<evidence type="ECO:0000256" key="4">
    <source>
        <dbReference type="ARBA" id="ARBA00023159"/>
    </source>
</evidence>
<evidence type="ECO:0000256" key="3">
    <source>
        <dbReference type="ARBA" id="ARBA00023125"/>
    </source>
</evidence>
<dbReference type="GO" id="GO:0003700">
    <property type="term" value="F:DNA-binding transcription factor activity"/>
    <property type="evidence" value="ECO:0007669"/>
    <property type="project" value="InterPro"/>
</dbReference>
<protein>
    <submittedName>
        <fullName evidence="8">AraC family transcriptional regulator</fullName>
    </submittedName>
</protein>
<keyword evidence="4" id="KW-0010">Activator</keyword>
<evidence type="ECO:0000256" key="6">
    <source>
        <dbReference type="SAM" id="MobiDB-lite"/>
    </source>
</evidence>
<feature type="domain" description="HTH araC/xylS-type" evidence="7">
    <location>
        <begin position="176"/>
        <end position="275"/>
    </location>
</feature>
<dbReference type="PROSITE" id="PS01124">
    <property type="entry name" value="HTH_ARAC_FAMILY_2"/>
    <property type="match status" value="1"/>
</dbReference>
<dbReference type="GO" id="GO:0043565">
    <property type="term" value="F:sequence-specific DNA binding"/>
    <property type="evidence" value="ECO:0007669"/>
    <property type="project" value="InterPro"/>
</dbReference>
<keyword evidence="2" id="KW-0805">Transcription regulation</keyword>
<dbReference type="InterPro" id="IPR037923">
    <property type="entry name" value="HTH-like"/>
</dbReference>
<evidence type="ECO:0000313" key="8">
    <source>
        <dbReference type="EMBL" id="NWK57297.1"/>
    </source>
</evidence>
<dbReference type="InterPro" id="IPR050204">
    <property type="entry name" value="AraC_XylS_family_regulators"/>
</dbReference>
<evidence type="ECO:0000256" key="2">
    <source>
        <dbReference type="ARBA" id="ARBA00023015"/>
    </source>
</evidence>
<keyword evidence="3" id="KW-0238">DNA-binding</keyword>
<organism evidence="8 9">
    <name type="scientific">Oceaniferula marina</name>
    <dbReference type="NCBI Taxonomy" id="2748318"/>
    <lineage>
        <taxon>Bacteria</taxon>
        <taxon>Pseudomonadati</taxon>
        <taxon>Verrucomicrobiota</taxon>
        <taxon>Verrucomicrobiia</taxon>
        <taxon>Verrucomicrobiales</taxon>
        <taxon>Verrucomicrobiaceae</taxon>
        <taxon>Oceaniferula</taxon>
    </lineage>
</organism>
<dbReference type="Proteomes" id="UP000557872">
    <property type="component" value="Unassembled WGS sequence"/>
</dbReference>
<sequence length="288" mass="32486">MHHTMNDLNSHLSTQPIVNTIRISAVHFVGKITRKQQRSFRSSSLPGFVVHLTVDGTVQQNCNGISQNLSPGNIVWYNEHDLIRGEITSSPWTFYTVNFESPDLPLIHANQRMAEAPKEILPLFVQLLEEWNHRSDSGLSGRLNIASLLHQIIALTYPSANSVSTSTSNNTPSGWWKIEADYSHALHRPPPKLTELARKYGISVKRINQLSHDATGLPPMQRLKMVRLSYVRGQLFTSNLTVSEIAFQSGYSRVQDLTRDYKAYFGAPPSETRKQTQEKISKELPDSP</sequence>
<dbReference type="Pfam" id="PF02311">
    <property type="entry name" value="AraC_binding"/>
    <property type="match status" value="1"/>
</dbReference>
<feature type="compositionally biased region" description="Basic and acidic residues" evidence="6">
    <location>
        <begin position="271"/>
        <end position="288"/>
    </location>
</feature>
<proteinExistence type="predicted"/>
<dbReference type="InterPro" id="IPR018060">
    <property type="entry name" value="HTH_AraC"/>
</dbReference>
<feature type="region of interest" description="Disordered" evidence="6">
    <location>
        <begin position="265"/>
        <end position="288"/>
    </location>
</feature>